<sequence>MRGLFPDSFYKDVVMKNLDGMSIKVLSPKDNESKRLVDWIEGGVYDAVKRGYLKSLLFGISTNAEGTELLEEYVYNFTYGADGALKMDIALNGGKGGSKNPALLKGNKVTVNNVRYQVTRLMRMLVQLCKTLEKVPSERYLFCRLVYHDNTPDDYEPQYFRSMDSSSELGHFAKKPFTMNVGAISTEHHQVGLRLKSILDACDVEEGEADAVEEEASVEGPSETEDEGQDNCQEDESCEKAAQNNHLEASDARRGRNNSTPLRMKAKADLEDLVMTEPQDQDMIQSQQQGDGSKAAVKLESENTKRLRAAGADIVPARVHLQAGDQNHYSRLSAVAVRSGAVSPEPADHQQGVEAGGVVQQLQGGDVSALKPTKALISDPALQPAALLEADIRDWCLSRSQVDVEDVMSNFIQVSAATATKMLSMFHKEGLLQATSRKYSFKVVKKEGTVRDSALASHMGSLLVGPRAQNPLNKSGGAGGMKGAATDQGMEHHEGSDITMAPSDANNEGGDNGMSVDEVRSKRAAAAVHNSADHVTTGGQHMPTLDQQDAPANNVFYDASQQSGRLRPSKVRKVSYVAEPIHQTKKNTKGAAVSTAAAAPTPPGSSRSRLGRMRR</sequence>
<evidence type="ECO:0000313" key="8">
    <source>
        <dbReference type="EMBL" id="GAX82615.1"/>
    </source>
</evidence>
<evidence type="ECO:0000256" key="6">
    <source>
        <dbReference type="SAM" id="MobiDB-lite"/>
    </source>
</evidence>
<feature type="compositionally biased region" description="Low complexity" evidence="6">
    <location>
        <begin position="590"/>
        <end position="608"/>
    </location>
</feature>
<dbReference type="SUPFAM" id="SSF56019">
    <property type="entry name" value="The spindle assembly checkpoint protein mad2"/>
    <property type="match status" value="1"/>
</dbReference>
<dbReference type="OrthoDB" id="1928087at2759"/>
<accession>A0A250XHQ2</accession>
<keyword evidence="5" id="KW-0469">Meiosis</keyword>
<dbReference type="PANTHER" id="PTHR48225:SF7">
    <property type="entry name" value="MEIOSIS-SPECIFIC PROTEIN HOP1"/>
    <property type="match status" value="1"/>
</dbReference>
<keyword evidence="4" id="KW-0539">Nucleus</keyword>
<dbReference type="EMBL" id="BEGY01000083">
    <property type="protein sequence ID" value="GAX82615.1"/>
    <property type="molecule type" value="Genomic_DNA"/>
</dbReference>
<feature type="domain" description="HORMA" evidence="7">
    <location>
        <begin position="1"/>
        <end position="195"/>
    </location>
</feature>
<dbReference type="InterPro" id="IPR036570">
    <property type="entry name" value="HORMA_dom_sf"/>
</dbReference>
<dbReference type="PANTHER" id="PTHR48225">
    <property type="entry name" value="HORMA DOMAIN-CONTAINING PROTEIN 1"/>
    <property type="match status" value="1"/>
</dbReference>
<protein>
    <recommendedName>
        <fullName evidence="7">HORMA domain-containing protein</fullName>
    </recommendedName>
</protein>
<gene>
    <name evidence="8" type="ORF">CEUSTIGMA_g10041.t1</name>
</gene>
<dbReference type="Gene3D" id="3.30.900.10">
    <property type="entry name" value="HORMA domain"/>
    <property type="match status" value="1"/>
</dbReference>
<evidence type="ECO:0000256" key="1">
    <source>
        <dbReference type="ARBA" id="ARBA00004123"/>
    </source>
</evidence>
<dbReference type="AlphaFoldDB" id="A0A250XHQ2"/>
<dbReference type="Proteomes" id="UP000232323">
    <property type="component" value="Unassembled WGS sequence"/>
</dbReference>
<evidence type="ECO:0000313" key="9">
    <source>
        <dbReference type="Proteomes" id="UP000232323"/>
    </source>
</evidence>
<evidence type="ECO:0000256" key="4">
    <source>
        <dbReference type="ARBA" id="ARBA00023242"/>
    </source>
</evidence>
<feature type="region of interest" description="Disordered" evidence="6">
    <location>
        <begin position="578"/>
        <end position="615"/>
    </location>
</feature>
<keyword evidence="9" id="KW-1185">Reference proteome</keyword>
<comment type="subcellular location">
    <subcellularLocation>
        <location evidence="2">Chromosome</location>
    </subcellularLocation>
    <subcellularLocation>
        <location evidence="1">Nucleus</location>
    </subcellularLocation>
</comment>
<dbReference type="Pfam" id="PF02301">
    <property type="entry name" value="HORMA"/>
    <property type="match status" value="1"/>
</dbReference>
<name>A0A250XHQ2_9CHLO</name>
<feature type="region of interest" description="Disordered" evidence="6">
    <location>
        <begin position="466"/>
        <end position="490"/>
    </location>
</feature>
<evidence type="ECO:0000256" key="3">
    <source>
        <dbReference type="ARBA" id="ARBA00022454"/>
    </source>
</evidence>
<dbReference type="InterPro" id="IPR003511">
    <property type="entry name" value="HORMA_dom"/>
</dbReference>
<comment type="caution">
    <text evidence="8">The sequence shown here is derived from an EMBL/GenBank/DDBJ whole genome shotgun (WGS) entry which is preliminary data.</text>
</comment>
<dbReference type="InterPro" id="IPR051294">
    <property type="entry name" value="HORMA_MeioticProgression"/>
</dbReference>
<proteinExistence type="predicted"/>
<dbReference type="GO" id="GO:0005634">
    <property type="term" value="C:nucleus"/>
    <property type="evidence" value="ECO:0007669"/>
    <property type="project" value="UniProtKB-SubCell"/>
</dbReference>
<feature type="compositionally biased region" description="Acidic residues" evidence="6">
    <location>
        <begin position="207"/>
        <end position="237"/>
    </location>
</feature>
<reference evidence="8 9" key="1">
    <citation type="submission" date="2017-08" db="EMBL/GenBank/DDBJ databases">
        <title>Acidophilic green algal genome provides insights into adaptation to an acidic environment.</title>
        <authorList>
            <person name="Hirooka S."/>
            <person name="Hirose Y."/>
            <person name="Kanesaki Y."/>
            <person name="Higuchi S."/>
            <person name="Fujiwara T."/>
            <person name="Onuma R."/>
            <person name="Era A."/>
            <person name="Ohbayashi R."/>
            <person name="Uzuka A."/>
            <person name="Nozaki H."/>
            <person name="Yoshikawa H."/>
            <person name="Miyagishima S.Y."/>
        </authorList>
    </citation>
    <scope>NUCLEOTIDE SEQUENCE [LARGE SCALE GENOMIC DNA]</scope>
    <source>
        <strain evidence="8 9">NIES-2499</strain>
    </source>
</reference>
<evidence type="ECO:0000259" key="7">
    <source>
        <dbReference type="PROSITE" id="PS50815"/>
    </source>
</evidence>
<organism evidence="8 9">
    <name type="scientific">Chlamydomonas eustigma</name>
    <dbReference type="NCBI Taxonomy" id="1157962"/>
    <lineage>
        <taxon>Eukaryota</taxon>
        <taxon>Viridiplantae</taxon>
        <taxon>Chlorophyta</taxon>
        <taxon>core chlorophytes</taxon>
        <taxon>Chlorophyceae</taxon>
        <taxon>CS clade</taxon>
        <taxon>Chlamydomonadales</taxon>
        <taxon>Chlamydomonadaceae</taxon>
        <taxon>Chlamydomonas</taxon>
    </lineage>
</organism>
<evidence type="ECO:0000256" key="2">
    <source>
        <dbReference type="ARBA" id="ARBA00004286"/>
    </source>
</evidence>
<dbReference type="PROSITE" id="PS50815">
    <property type="entry name" value="HORMA"/>
    <property type="match status" value="1"/>
</dbReference>
<dbReference type="STRING" id="1157962.A0A250XHQ2"/>
<evidence type="ECO:0000256" key="5">
    <source>
        <dbReference type="ARBA" id="ARBA00023254"/>
    </source>
</evidence>
<dbReference type="GO" id="GO:0005694">
    <property type="term" value="C:chromosome"/>
    <property type="evidence" value="ECO:0007669"/>
    <property type="project" value="UniProtKB-SubCell"/>
</dbReference>
<keyword evidence="3" id="KW-0158">Chromosome</keyword>
<dbReference type="GO" id="GO:0051321">
    <property type="term" value="P:meiotic cell cycle"/>
    <property type="evidence" value="ECO:0007669"/>
    <property type="project" value="UniProtKB-KW"/>
</dbReference>
<feature type="region of interest" description="Disordered" evidence="6">
    <location>
        <begin position="207"/>
        <end position="264"/>
    </location>
</feature>